<name>A0A1L9U5L7_ASPBC</name>
<keyword evidence="4 5" id="KW-0472">Membrane</keyword>
<dbReference type="InterPro" id="IPR023041">
    <property type="entry name" value="Glucose_rcpt_Git3-like_N"/>
</dbReference>
<dbReference type="InterPro" id="IPR017981">
    <property type="entry name" value="GPCR_2-like_7TM"/>
</dbReference>
<dbReference type="OrthoDB" id="100006at2759"/>
<dbReference type="GO" id="GO:0007166">
    <property type="term" value="P:cell surface receptor signaling pathway"/>
    <property type="evidence" value="ECO:0007669"/>
    <property type="project" value="InterPro"/>
</dbReference>
<evidence type="ECO:0000256" key="3">
    <source>
        <dbReference type="ARBA" id="ARBA00022989"/>
    </source>
</evidence>
<dbReference type="EMBL" id="KV878696">
    <property type="protein sequence ID" value="OJJ66975.1"/>
    <property type="molecule type" value="Genomic_DNA"/>
</dbReference>
<keyword evidence="3 5" id="KW-1133">Transmembrane helix</keyword>
<dbReference type="InterPro" id="IPR022343">
    <property type="entry name" value="GCR1-cAMP_receptor"/>
</dbReference>
<proteinExistence type="predicted"/>
<dbReference type="PROSITE" id="PS50261">
    <property type="entry name" value="G_PROTEIN_RECEP_F2_4"/>
    <property type="match status" value="1"/>
</dbReference>
<feature type="transmembrane region" description="Helical" evidence="5">
    <location>
        <begin position="106"/>
        <end position="123"/>
    </location>
</feature>
<dbReference type="PANTHER" id="PTHR23112:SF0">
    <property type="entry name" value="TRANSMEMBRANE PROTEIN 116"/>
    <property type="match status" value="1"/>
</dbReference>
<keyword evidence="8" id="KW-1185">Reference proteome</keyword>
<comment type="subcellular location">
    <subcellularLocation>
        <location evidence="1">Membrane</location>
        <topology evidence="1">Multi-pass membrane protein</topology>
    </subcellularLocation>
</comment>
<evidence type="ECO:0000256" key="1">
    <source>
        <dbReference type="ARBA" id="ARBA00004141"/>
    </source>
</evidence>
<dbReference type="GO" id="GO:0007189">
    <property type="term" value="P:adenylate cyclase-activating G protein-coupled receptor signaling pathway"/>
    <property type="evidence" value="ECO:0007669"/>
    <property type="project" value="TreeGrafter"/>
</dbReference>
<dbReference type="STRING" id="767769.A0A1L9U5L7"/>
<dbReference type="InterPro" id="IPR022596">
    <property type="entry name" value="GPR1/2/3_C"/>
</dbReference>
<gene>
    <name evidence="7" type="ORF">ASPBRDRAFT_211171</name>
</gene>
<evidence type="ECO:0000256" key="2">
    <source>
        <dbReference type="ARBA" id="ARBA00022692"/>
    </source>
</evidence>
<evidence type="ECO:0000256" key="5">
    <source>
        <dbReference type="SAM" id="Phobius"/>
    </source>
</evidence>
<dbReference type="Pfam" id="PF11710">
    <property type="entry name" value="Git3"/>
    <property type="match status" value="1"/>
</dbReference>
<evidence type="ECO:0000259" key="6">
    <source>
        <dbReference type="PROSITE" id="PS50261"/>
    </source>
</evidence>
<feature type="transmembrane region" description="Helical" evidence="5">
    <location>
        <begin position="250"/>
        <end position="269"/>
    </location>
</feature>
<keyword evidence="2 5" id="KW-0812">Transmembrane</keyword>
<dbReference type="RefSeq" id="XP_067474224.1">
    <property type="nucleotide sequence ID" value="XM_067621924.1"/>
</dbReference>
<sequence length="319" mass="35805">MEHAALSAPTQMDSEEILSQVILVVSVASMVGSGWVIISFFVVPSLRTFRHQLILGLGISEFLASSNVVISAGLNASGMEIWSPSLKAFCSFNGFMAQAFVVQTDYWILLIAACTYLILMDYAHASTWVQNHRTALWCIPWGLSILWAVLGLVVVGYGYAGGWCWFSSDRVRLFVNFIPRWTIILAILCIYTRLCLLLYRSHKAISSDHETTLQALPPHAHQWQRLDINDGPIQTSHSSIPLKKMSLQMMVYPTVYALIWILPTFVRFYQGMTGKRAPLALEILEKVCIMSQGLVDAIIYGINERSWSGWRDQLHCLGG</sequence>
<dbReference type="AlphaFoldDB" id="A0A1L9U5L7"/>
<dbReference type="PRINTS" id="PR02001">
    <property type="entry name" value="GCR1CAMPR"/>
</dbReference>
<dbReference type="GO" id="GO:0004930">
    <property type="term" value="F:G protein-coupled receptor activity"/>
    <property type="evidence" value="ECO:0007669"/>
    <property type="project" value="TreeGrafter"/>
</dbReference>
<accession>A0A1L9U5L7</accession>
<organism evidence="7 8">
    <name type="scientific">Aspergillus brasiliensis (strain CBS 101740 / IMI 381727 / IBT 21946)</name>
    <dbReference type="NCBI Taxonomy" id="767769"/>
    <lineage>
        <taxon>Eukaryota</taxon>
        <taxon>Fungi</taxon>
        <taxon>Dikarya</taxon>
        <taxon>Ascomycota</taxon>
        <taxon>Pezizomycotina</taxon>
        <taxon>Eurotiomycetes</taxon>
        <taxon>Eurotiomycetidae</taxon>
        <taxon>Eurotiales</taxon>
        <taxon>Aspergillaceae</taxon>
        <taxon>Aspergillus</taxon>
        <taxon>Aspergillus subgen. Circumdati</taxon>
    </lineage>
</organism>
<feature type="domain" description="G-protein coupled receptors family 2 profile 2" evidence="6">
    <location>
        <begin position="15"/>
        <end position="304"/>
    </location>
</feature>
<evidence type="ECO:0000256" key="4">
    <source>
        <dbReference type="ARBA" id="ARBA00023136"/>
    </source>
</evidence>
<dbReference type="GO" id="GO:0005886">
    <property type="term" value="C:plasma membrane"/>
    <property type="evidence" value="ECO:0007669"/>
    <property type="project" value="TreeGrafter"/>
</dbReference>
<evidence type="ECO:0000313" key="8">
    <source>
        <dbReference type="Proteomes" id="UP000184499"/>
    </source>
</evidence>
<dbReference type="VEuPathDB" id="FungiDB:ASPBRDRAFT_211171"/>
<feature type="transmembrane region" description="Helical" evidence="5">
    <location>
        <begin position="135"/>
        <end position="160"/>
    </location>
</feature>
<dbReference type="GeneID" id="93574412"/>
<dbReference type="PANTHER" id="PTHR23112">
    <property type="entry name" value="G PROTEIN-COUPLED RECEPTOR 157-RELATED"/>
    <property type="match status" value="1"/>
</dbReference>
<feature type="transmembrane region" description="Helical" evidence="5">
    <location>
        <begin position="17"/>
        <end position="41"/>
    </location>
</feature>
<protein>
    <recommendedName>
        <fullName evidence="6">G-protein coupled receptors family 2 profile 2 domain-containing protein</fullName>
    </recommendedName>
</protein>
<dbReference type="SUPFAM" id="SSF81321">
    <property type="entry name" value="Family A G protein-coupled receptor-like"/>
    <property type="match status" value="1"/>
</dbReference>
<feature type="transmembrane region" description="Helical" evidence="5">
    <location>
        <begin position="180"/>
        <end position="199"/>
    </location>
</feature>
<dbReference type="Pfam" id="PF11970">
    <property type="entry name" value="GPR_Gpa2_C"/>
    <property type="match status" value="1"/>
</dbReference>
<dbReference type="Gene3D" id="1.20.1070.10">
    <property type="entry name" value="Rhodopsin 7-helix transmembrane proteins"/>
    <property type="match status" value="1"/>
</dbReference>
<dbReference type="OMA" id="FYSPDMT"/>
<feature type="transmembrane region" description="Helical" evidence="5">
    <location>
        <begin position="53"/>
        <end position="74"/>
    </location>
</feature>
<reference evidence="8" key="1">
    <citation type="journal article" date="2017" name="Genome Biol.">
        <title>Comparative genomics reveals high biological diversity and specific adaptations in the industrially and medically important fungal genus Aspergillus.</title>
        <authorList>
            <person name="de Vries R.P."/>
            <person name="Riley R."/>
            <person name="Wiebenga A."/>
            <person name="Aguilar-Osorio G."/>
            <person name="Amillis S."/>
            <person name="Uchima C.A."/>
            <person name="Anderluh G."/>
            <person name="Asadollahi M."/>
            <person name="Askin M."/>
            <person name="Barry K."/>
            <person name="Battaglia E."/>
            <person name="Bayram O."/>
            <person name="Benocci T."/>
            <person name="Braus-Stromeyer S.A."/>
            <person name="Caldana C."/>
            <person name="Canovas D."/>
            <person name="Cerqueira G.C."/>
            <person name="Chen F."/>
            <person name="Chen W."/>
            <person name="Choi C."/>
            <person name="Clum A."/>
            <person name="Dos Santos R.A."/>
            <person name="Damasio A.R."/>
            <person name="Diallinas G."/>
            <person name="Emri T."/>
            <person name="Fekete E."/>
            <person name="Flipphi M."/>
            <person name="Freyberg S."/>
            <person name="Gallo A."/>
            <person name="Gournas C."/>
            <person name="Habgood R."/>
            <person name="Hainaut M."/>
            <person name="Harispe M.L."/>
            <person name="Henrissat B."/>
            <person name="Hilden K.S."/>
            <person name="Hope R."/>
            <person name="Hossain A."/>
            <person name="Karabika E."/>
            <person name="Karaffa L."/>
            <person name="Karanyi Z."/>
            <person name="Krasevec N."/>
            <person name="Kuo A."/>
            <person name="Kusch H."/>
            <person name="LaButti K."/>
            <person name="Lagendijk E.L."/>
            <person name="Lapidus A."/>
            <person name="Levasseur A."/>
            <person name="Lindquist E."/>
            <person name="Lipzen A."/>
            <person name="Logrieco A.F."/>
            <person name="MacCabe A."/>
            <person name="Maekelae M.R."/>
            <person name="Malavazi I."/>
            <person name="Melin P."/>
            <person name="Meyer V."/>
            <person name="Mielnichuk N."/>
            <person name="Miskei M."/>
            <person name="Molnar A.P."/>
            <person name="Mule G."/>
            <person name="Ngan C.Y."/>
            <person name="Orejas M."/>
            <person name="Orosz E."/>
            <person name="Ouedraogo J.P."/>
            <person name="Overkamp K.M."/>
            <person name="Park H.-S."/>
            <person name="Perrone G."/>
            <person name="Piumi F."/>
            <person name="Punt P.J."/>
            <person name="Ram A.F."/>
            <person name="Ramon A."/>
            <person name="Rauscher S."/>
            <person name="Record E."/>
            <person name="Riano-Pachon D.M."/>
            <person name="Robert V."/>
            <person name="Roehrig J."/>
            <person name="Ruller R."/>
            <person name="Salamov A."/>
            <person name="Salih N.S."/>
            <person name="Samson R.A."/>
            <person name="Sandor E."/>
            <person name="Sanguinetti M."/>
            <person name="Schuetze T."/>
            <person name="Sepcic K."/>
            <person name="Shelest E."/>
            <person name="Sherlock G."/>
            <person name="Sophianopoulou V."/>
            <person name="Squina F.M."/>
            <person name="Sun H."/>
            <person name="Susca A."/>
            <person name="Todd R.B."/>
            <person name="Tsang A."/>
            <person name="Unkles S.E."/>
            <person name="van de Wiele N."/>
            <person name="van Rossen-Uffink D."/>
            <person name="Oliveira J.V."/>
            <person name="Vesth T.C."/>
            <person name="Visser J."/>
            <person name="Yu J.-H."/>
            <person name="Zhou M."/>
            <person name="Andersen M.R."/>
            <person name="Archer D.B."/>
            <person name="Baker S.E."/>
            <person name="Benoit I."/>
            <person name="Brakhage A.A."/>
            <person name="Braus G.H."/>
            <person name="Fischer R."/>
            <person name="Frisvad J.C."/>
            <person name="Goldman G.H."/>
            <person name="Houbraken J."/>
            <person name="Oakley B."/>
            <person name="Pocsi I."/>
            <person name="Scazzocchio C."/>
            <person name="Seiboth B."/>
            <person name="vanKuyk P.A."/>
            <person name="Wortman J."/>
            <person name="Dyer P.S."/>
            <person name="Grigoriev I.V."/>
        </authorList>
    </citation>
    <scope>NUCLEOTIDE SEQUENCE [LARGE SCALE GENOMIC DNA]</scope>
    <source>
        <strain evidence="8">CBS 101740 / IMI 381727 / IBT 21946</strain>
    </source>
</reference>
<evidence type="ECO:0000313" key="7">
    <source>
        <dbReference type="EMBL" id="OJJ66975.1"/>
    </source>
</evidence>
<dbReference type="Proteomes" id="UP000184499">
    <property type="component" value="Unassembled WGS sequence"/>
</dbReference>